<dbReference type="Pfam" id="PF00196">
    <property type="entry name" value="GerE"/>
    <property type="match status" value="1"/>
</dbReference>
<dbReference type="InterPro" id="IPR016032">
    <property type="entry name" value="Sig_transdc_resp-reg_C-effctor"/>
</dbReference>
<dbReference type="InterPro" id="IPR000792">
    <property type="entry name" value="Tscrpt_reg_LuxR_C"/>
</dbReference>
<protein>
    <recommendedName>
        <fullName evidence="1">HTH luxR-type domain-containing protein</fullName>
    </recommendedName>
</protein>
<dbReference type="EMBL" id="BOMG01000097">
    <property type="protein sequence ID" value="GID59499.1"/>
    <property type="molecule type" value="Genomic_DNA"/>
</dbReference>
<dbReference type="CDD" id="cd06170">
    <property type="entry name" value="LuxR_C_like"/>
    <property type="match status" value="1"/>
</dbReference>
<dbReference type="PROSITE" id="PS50043">
    <property type="entry name" value="HTH_LUXR_2"/>
    <property type="match status" value="1"/>
</dbReference>
<dbReference type="SMART" id="SM00421">
    <property type="entry name" value="HTH_LUXR"/>
    <property type="match status" value="1"/>
</dbReference>
<sequence>MIDRLPLDLSPFIGRDDLLTDVTALLGRARLITLTGPGGTGKTRLALRVAAGLDHVRLADLGTLTDPARLWEHLAIALGIHHHGPTGPDVIAAHLDRRPRVLILDTCDQVVAQAAAAATDLLRAAPRLRILATSRQRLGVDGEHTVAVPPLSVPDAARLFTALATAGGVTPAALTDRAAVEKLCRHLDGLPLAVKLAAGRARTMSLPELIERTGDRFGLLTPLQRVVDLSYHQCTPAEQALWAATSVFAGPFTTAAARAVSGDDHAADTIDGLVDKSVLIAATDTHPARFTMLDTLREYGLRRLEDPTTARDRHRDHYRDYLARAADTWYGTDELDVMAGVRDEVPDIVTAVDHSLHRGDIAAARALCRDLVRTRAPFFAGFLDLAATRLHRVLAHPDPVDRAVTAGAAAWIAATQGRPDATRELLKAARDSPFAPDAAAVLLDADPAVLPALHAARAAGGGDGHMATMMWAIGSAFTDVDAHTATTEYLAEAERSGAPWAVSWALWTAALAAQRAGDLDRATALLDRCLRAQRSMNDRWGQTWSIELAAWIIAARLAGTPDQGEARRAAWLLGAGTARRKRLGVDLAGLRPFADSDRRARELITAVLGEPALHTEITAGRQGHQHAIRIALGEPVSRRASTPTGGGLTTREHEIARLVADGLTSPQIALRLRISARTVDTHIRNIGAKLGLSNRAAIAAWAAAKPFSGTRLP</sequence>
<reference evidence="2 3" key="1">
    <citation type="submission" date="2021-01" db="EMBL/GenBank/DDBJ databases">
        <title>Whole genome shotgun sequence of Actinoplanes couchii NBRC 106145.</title>
        <authorList>
            <person name="Komaki H."/>
            <person name="Tamura T."/>
        </authorList>
    </citation>
    <scope>NUCLEOTIDE SEQUENCE [LARGE SCALE GENOMIC DNA]</scope>
    <source>
        <strain evidence="2 3">NBRC 106145</strain>
    </source>
</reference>
<name>A0ABQ3XLV5_9ACTN</name>
<dbReference type="Proteomes" id="UP000612282">
    <property type="component" value="Unassembled WGS sequence"/>
</dbReference>
<dbReference type="InterPro" id="IPR036388">
    <property type="entry name" value="WH-like_DNA-bd_sf"/>
</dbReference>
<dbReference type="PANTHER" id="PTHR47691:SF3">
    <property type="entry name" value="HTH-TYPE TRANSCRIPTIONAL REGULATOR RV0890C-RELATED"/>
    <property type="match status" value="1"/>
</dbReference>
<gene>
    <name evidence="2" type="ORF">Aco03nite_079030</name>
</gene>
<proteinExistence type="predicted"/>
<evidence type="ECO:0000259" key="1">
    <source>
        <dbReference type="PROSITE" id="PS50043"/>
    </source>
</evidence>
<evidence type="ECO:0000313" key="2">
    <source>
        <dbReference type="EMBL" id="GID59499.1"/>
    </source>
</evidence>
<accession>A0ABQ3XLV5</accession>
<dbReference type="SUPFAM" id="SSF52540">
    <property type="entry name" value="P-loop containing nucleoside triphosphate hydrolases"/>
    <property type="match status" value="1"/>
</dbReference>
<dbReference type="PROSITE" id="PS00622">
    <property type="entry name" value="HTH_LUXR_1"/>
    <property type="match status" value="1"/>
</dbReference>
<dbReference type="RefSeq" id="WP_203805635.1">
    <property type="nucleotide sequence ID" value="NZ_BAAAQE010000112.1"/>
</dbReference>
<dbReference type="Gene3D" id="3.40.50.300">
    <property type="entry name" value="P-loop containing nucleotide triphosphate hydrolases"/>
    <property type="match status" value="1"/>
</dbReference>
<feature type="domain" description="HTH luxR-type" evidence="1">
    <location>
        <begin position="641"/>
        <end position="706"/>
    </location>
</feature>
<dbReference type="PANTHER" id="PTHR47691">
    <property type="entry name" value="REGULATOR-RELATED"/>
    <property type="match status" value="1"/>
</dbReference>
<dbReference type="PRINTS" id="PR00038">
    <property type="entry name" value="HTHLUXR"/>
</dbReference>
<dbReference type="InterPro" id="IPR027417">
    <property type="entry name" value="P-loop_NTPase"/>
</dbReference>
<evidence type="ECO:0000313" key="3">
    <source>
        <dbReference type="Proteomes" id="UP000612282"/>
    </source>
</evidence>
<comment type="caution">
    <text evidence="2">The sequence shown here is derived from an EMBL/GenBank/DDBJ whole genome shotgun (WGS) entry which is preliminary data.</text>
</comment>
<organism evidence="2 3">
    <name type="scientific">Actinoplanes couchii</name>
    <dbReference type="NCBI Taxonomy" id="403638"/>
    <lineage>
        <taxon>Bacteria</taxon>
        <taxon>Bacillati</taxon>
        <taxon>Actinomycetota</taxon>
        <taxon>Actinomycetes</taxon>
        <taxon>Micromonosporales</taxon>
        <taxon>Micromonosporaceae</taxon>
        <taxon>Actinoplanes</taxon>
    </lineage>
</organism>
<dbReference type="Gene3D" id="1.10.10.10">
    <property type="entry name" value="Winged helix-like DNA-binding domain superfamily/Winged helix DNA-binding domain"/>
    <property type="match status" value="1"/>
</dbReference>
<dbReference type="SUPFAM" id="SSF46894">
    <property type="entry name" value="C-terminal effector domain of the bipartite response regulators"/>
    <property type="match status" value="1"/>
</dbReference>
<keyword evidence="3" id="KW-1185">Reference proteome</keyword>